<keyword evidence="6" id="KW-0812">Transmembrane</keyword>
<dbReference type="InterPro" id="IPR050187">
    <property type="entry name" value="Lipid_Phosphate_FormReg"/>
</dbReference>
<dbReference type="Pfam" id="PF19279">
    <property type="entry name" value="YegS_C"/>
    <property type="match status" value="1"/>
</dbReference>
<feature type="region of interest" description="Disordered" evidence="5">
    <location>
        <begin position="490"/>
        <end position="580"/>
    </location>
</feature>
<dbReference type="Gene3D" id="3.40.50.10330">
    <property type="entry name" value="Probable inorganic polyphosphate/atp-NAD kinase, domain 1"/>
    <property type="match status" value="1"/>
</dbReference>
<organism evidence="8 9">
    <name type="scientific">Aphanomyces astaci</name>
    <name type="common">Crayfish plague agent</name>
    <dbReference type="NCBI Taxonomy" id="112090"/>
    <lineage>
        <taxon>Eukaryota</taxon>
        <taxon>Sar</taxon>
        <taxon>Stramenopiles</taxon>
        <taxon>Oomycota</taxon>
        <taxon>Saprolegniomycetes</taxon>
        <taxon>Saprolegniales</taxon>
        <taxon>Verrucalvaceae</taxon>
        <taxon>Aphanomyces</taxon>
    </lineage>
</organism>
<dbReference type="SUPFAM" id="SSF111331">
    <property type="entry name" value="NAD kinase/diacylglycerol kinase-like"/>
    <property type="match status" value="1"/>
</dbReference>
<accession>A0A418DTW5</accession>
<keyword evidence="3" id="KW-0418">Kinase</keyword>
<evidence type="ECO:0000313" key="9">
    <source>
        <dbReference type="Proteomes" id="UP000285712"/>
    </source>
</evidence>
<keyword evidence="1" id="KW-0808">Transferase</keyword>
<evidence type="ECO:0000256" key="6">
    <source>
        <dbReference type="SAM" id="Phobius"/>
    </source>
</evidence>
<feature type="compositionally biased region" description="Acidic residues" evidence="5">
    <location>
        <begin position="518"/>
        <end position="530"/>
    </location>
</feature>
<evidence type="ECO:0000256" key="3">
    <source>
        <dbReference type="ARBA" id="ARBA00022777"/>
    </source>
</evidence>
<dbReference type="GO" id="GO:0005524">
    <property type="term" value="F:ATP binding"/>
    <property type="evidence" value="ECO:0007669"/>
    <property type="project" value="UniProtKB-KW"/>
</dbReference>
<evidence type="ECO:0000256" key="5">
    <source>
        <dbReference type="SAM" id="MobiDB-lite"/>
    </source>
</evidence>
<dbReference type="Gene3D" id="2.60.200.40">
    <property type="match status" value="1"/>
</dbReference>
<keyword evidence="6" id="KW-1133">Transmembrane helix</keyword>
<keyword evidence="6" id="KW-0472">Membrane</keyword>
<dbReference type="EMBL" id="QUTG01001353">
    <property type="protein sequence ID" value="RHY99772.1"/>
    <property type="molecule type" value="Genomic_DNA"/>
</dbReference>
<dbReference type="GO" id="GO:0005737">
    <property type="term" value="C:cytoplasm"/>
    <property type="evidence" value="ECO:0007669"/>
    <property type="project" value="TreeGrafter"/>
</dbReference>
<proteinExistence type="predicted"/>
<feature type="compositionally biased region" description="Polar residues" evidence="5">
    <location>
        <begin position="491"/>
        <end position="507"/>
    </location>
</feature>
<name>A0A418DTW5_APHAT</name>
<feature type="domain" description="DAGKc" evidence="7">
    <location>
        <begin position="117"/>
        <end position="257"/>
    </location>
</feature>
<dbReference type="VEuPathDB" id="FungiDB:H257_01160"/>
<dbReference type="InterPro" id="IPR045540">
    <property type="entry name" value="YegS/DAGK_C"/>
</dbReference>
<feature type="region of interest" description="Disordered" evidence="5">
    <location>
        <begin position="428"/>
        <end position="460"/>
    </location>
</feature>
<dbReference type="GO" id="GO:0001727">
    <property type="term" value="F:lipid kinase activity"/>
    <property type="evidence" value="ECO:0007669"/>
    <property type="project" value="TreeGrafter"/>
</dbReference>
<dbReference type="GO" id="GO:0046512">
    <property type="term" value="P:sphingosine biosynthetic process"/>
    <property type="evidence" value="ECO:0007669"/>
    <property type="project" value="TreeGrafter"/>
</dbReference>
<keyword evidence="4" id="KW-0067">ATP-binding</keyword>
<evidence type="ECO:0000256" key="1">
    <source>
        <dbReference type="ARBA" id="ARBA00022679"/>
    </source>
</evidence>
<dbReference type="InterPro" id="IPR001206">
    <property type="entry name" value="Diacylglycerol_kinase_cat_dom"/>
</dbReference>
<feature type="non-terminal residue" evidence="8">
    <location>
        <position position="1"/>
    </location>
</feature>
<dbReference type="Pfam" id="PF00781">
    <property type="entry name" value="DAGK_cat"/>
    <property type="match status" value="1"/>
</dbReference>
<dbReference type="AlphaFoldDB" id="A0A418DTW5"/>
<evidence type="ECO:0000256" key="4">
    <source>
        <dbReference type="ARBA" id="ARBA00022840"/>
    </source>
</evidence>
<evidence type="ECO:0000259" key="7">
    <source>
        <dbReference type="PROSITE" id="PS50146"/>
    </source>
</evidence>
<dbReference type="PANTHER" id="PTHR12358:SF31">
    <property type="entry name" value="ACYLGLYCEROL KINASE, MITOCHONDRIAL"/>
    <property type="match status" value="1"/>
</dbReference>
<comment type="caution">
    <text evidence="8">The sequence shown here is derived from an EMBL/GenBank/DDBJ whole genome shotgun (WGS) entry which is preliminary data.</text>
</comment>
<dbReference type="VEuPathDB" id="FungiDB:H257_01161"/>
<dbReference type="InterPro" id="IPR016064">
    <property type="entry name" value="NAD/diacylglycerol_kinase_sf"/>
</dbReference>
<sequence length="679" mass="73072">IVENLEHMDDIPATTFLVAGRPSAVSAVTDGLKIVVPSKPLLNTLLKWDDVLGANNSQNPTTVTVHTLGKASNGKRYANIVALVATKNDGQQEVERWVQIITFFADPTRAKATVLPCVKLFQKVEALFAHANIHVTKVLTERAAHATELATAIDHTQYDALVIVGGDGVIYEGGPINPPSCVLQSNTLIVVQGLMQRPDWADVIQIPLAILPAGGGNGLAKSLTESSGEVYSFENCAYLAIKGQPQPLDLATLRSKTATKFIFLSLSWAFLAEMDFESEKYRFAGAQRFTISSLGKILSGKNWSGSFSYVEPTADEVVPTYWADGHDDGRAAPKLTLLPPSAEDPKPETWKTIEGNFSLFWAMNAAWAGTNGLVAPSAEFDDGYMHVVIMPGKVSMAEYMGVFLTLDSGRHVDKPTVQVIKTSDAPVTTAAPLVDSPGENEPTTKPVKHPSNDLAKGGRHGPSMTSYTALAFVGCSLACVFIVLRRRQGRAASTSGASTGRPSSSGNYAKLNNPHDPVDDDDLDWQDDPELGSRSNAMAARKRLSPDFNPFSRNQPVPSTPKVVPPLSASPSTPPPSEPRVLPRLHEPINPFAVNHDVFSVCTAIDRVVISSMLTSYTKEFNMVPQVKASAQPPPLILPPPSKRPPTTAFPPPPASHSAIFSMEMDDQVSTHGIPHSRD</sequence>
<evidence type="ECO:0000256" key="2">
    <source>
        <dbReference type="ARBA" id="ARBA00022741"/>
    </source>
</evidence>
<evidence type="ECO:0000313" key="8">
    <source>
        <dbReference type="EMBL" id="RHY99772.1"/>
    </source>
</evidence>
<dbReference type="InterPro" id="IPR017438">
    <property type="entry name" value="ATP-NAD_kinase_N"/>
</dbReference>
<dbReference type="PROSITE" id="PS50146">
    <property type="entry name" value="DAGK"/>
    <property type="match status" value="1"/>
</dbReference>
<dbReference type="PANTHER" id="PTHR12358">
    <property type="entry name" value="SPHINGOSINE KINASE"/>
    <property type="match status" value="1"/>
</dbReference>
<reference evidence="8 9" key="1">
    <citation type="submission" date="2018-08" db="EMBL/GenBank/DDBJ databases">
        <title>Aphanomyces genome sequencing and annotation.</title>
        <authorList>
            <person name="Minardi D."/>
            <person name="Oidtmann B."/>
            <person name="Van Der Giezen M."/>
            <person name="Studholme D.J."/>
        </authorList>
    </citation>
    <scope>NUCLEOTIDE SEQUENCE [LARGE SCALE GENOMIC DNA]</scope>
    <source>
        <strain evidence="8 9">Sv</strain>
    </source>
</reference>
<protein>
    <recommendedName>
        <fullName evidence="7">DAGKc domain-containing protein</fullName>
    </recommendedName>
</protein>
<dbReference type="Proteomes" id="UP000285712">
    <property type="component" value="Unassembled WGS sequence"/>
</dbReference>
<keyword evidence="2" id="KW-0547">Nucleotide-binding</keyword>
<dbReference type="GO" id="GO:0016020">
    <property type="term" value="C:membrane"/>
    <property type="evidence" value="ECO:0007669"/>
    <property type="project" value="TreeGrafter"/>
</dbReference>
<feature type="transmembrane region" description="Helical" evidence="6">
    <location>
        <begin position="464"/>
        <end position="484"/>
    </location>
</feature>
<gene>
    <name evidence="8" type="ORF">DYB35_010710</name>
</gene>